<dbReference type="GO" id="GO:0016491">
    <property type="term" value="F:oxidoreductase activity"/>
    <property type="evidence" value="ECO:0007669"/>
    <property type="project" value="InterPro"/>
</dbReference>
<dbReference type="GO" id="GO:0016209">
    <property type="term" value="F:antioxidant activity"/>
    <property type="evidence" value="ECO:0007669"/>
    <property type="project" value="InterPro"/>
</dbReference>
<dbReference type="InterPro" id="IPR013766">
    <property type="entry name" value="Thioredoxin_domain"/>
</dbReference>
<evidence type="ECO:0000313" key="11">
    <source>
        <dbReference type="EMBL" id="CAB4850520.1"/>
    </source>
</evidence>
<dbReference type="EMBL" id="CAEZUA010000074">
    <property type="protein sequence ID" value="CAB4594111.1"/>
    <property type="molecule type" value="Genomic_DNA"/>
</dbReference>
<keyword evidence="2" id="KW-0201">Cytochrome c-type biogenesis</keyword>
<comment type="subcellular location">
    <subcellularLocation>
        <location evidence="1">Cell envelope</location>
    </subcellularLocation>
</comment>
<dbReference type="InterPro" id="IPR017937">
    <property type="entry name" value="Thioredoxin_CS"/>
</dbReference>
<dbReference type="PROSITE" id="PS51352">
    <property type="entry name" value="THIOREDOXIN_2"/>
    <property type="match status" value="1"/>
</dbReference>
<dbReference type="EMBL" id="CAEZZZ010000023">
    <property type="protein sequence ID" value="CAB4777926.1"/>
    <property type="molecule type" value="Genomic_DNA"/>
</dbReference>
<keyword evidence="4" id="KW-0676">Redox-active center</keyword>
<evidence type="ECO:0000313" key="8">
    <source>
        <dbReference type="EMBL" id="CAB4698044.1"/>
    </source>
</evidence>
<dbReference type="InterPro" id="IPR036249">
    <property type="entry name" value="Thioredoxin-like_sf"/>
</dbReference>
<dbReference type="InterPro" id="IPR000866">
    <property type="entry name" value="AhpC/TSA"/>
</dbReference>
<dbReference type="GO" id="GO:0017004">
    <property type="term" value="P:cytochrome complex assembly"/>
    <property type="evidence" value="ECO:0007669"/>
    <property type="project" value="UniProtKB-KW"/>
</dbReference>
<dbReference type="PANTHER" id="PTHR42852">
    <property type="entry name" value="THIOL:DISULFIDE INTERCHANGE PROTEIN DSBE"/>
    <property type="match status" value="1"/>
</dbReference>
<protein>
    <submittedName>
        <fullName evidence="8">Unannotated protein</fullName>
    </submittedName>
</protein>
<dbReference type="EMBL" id="CAEZWS010000026">
    <property type="protein sequence ID" value="CAB4664049.1"/>
    <property type="molecule type" value="Genomic_DNA"/>
</dbReference>
<feature type="domain" description="Thioredoxin" evidence="5">
    <location>
        <begin position="37"/>
        <end position="179"/>
    </location>
</feature>
<dbReference type="AlphaFoldDB" id="A0A6J6PPM5"/>
<gene>
    <name evidence="6" type="ORF">UFOPK1773_01001</name>
    <name evidence="7" type="ORF">UFOPK2288_00656</name>
    <name evidence="8" type="ORF">UFOPK2589_00674</name>
    <name evidence="9" type="ORF">UFOPK2931_00562</name>
    <name evidence="10" type="ORF">UFOPK3056_00497</name>
    <name evidence="11" type="ORF">UFOPK3287_00807</name>
    <name evidence="12" type="ORF">UFOPK3916_00429</name>
    <name evidence="13" type="ORF">UFOPK4074_00692</name>
    <name evidence="14" type="ORF">UFOPK4372_00791</name>
</gene>
<dbReference type="PROSITE" id="PS00194">
    <property type="entry name" value="THIOREDOXIN_1"/>
    <property type="match status" value="1"/>
</dbReference>
<proteinExistence type="predicted"/>
<evidence type="ECO:0000313" key="10">
    <source>
        <dbReference type="EMBL" id="CAB4800921.1"/>
    </source>
</evidence>
<evidence type="ECO:0000313" key="12">
    <source>
        <dbReference type="EMBL" id="CAB4971335.1"/>
    </source>
</evidence>
<evidence type="ECO:0000256" key="3">
    <source>
        <dbReference type="ARBA" id="ARBA00023157"/>
    </source>
</evidence>
<evidence type="ECO:0000313" key="9">
    <source>
        <dbReference type="EMBL" id="CAB4777926.1"/>
    </source>
</evidence>
<dbReference type="Pfam" id="PF00578">
    <property type="entry name" value="AhpC-TSA"/>
    <property type="match status" value="1"/>
</dbReference>
<dbReference type="EMBL" id="CAFAAR010000030">
    <property type="protein sequence ID" value="CAB4800921.1"/>
    <property type="molecule type" value="Genomic_DNA"/>
</dbReference>
<sequence length="179" mass="19426">MIRKIAFTCSLLLLLTGCSSQSSAIPALGEVVSCDSIMRSASTEGVELPCLDGKSSIYFSALQGPLIVNVWGSWCASCKDELPILRSFYAKAQSRIQLMGVDVEEAKSDDGRRFIVKNGMTWPSLNDPDGRTRGDFGMGVPVTWFIDESGAVVHKKIGVLTNEAELHDLTLQYLHVAIG</sequence>
<keyword evidence="3" id="KW-1015">Disulfide bond</keyword>
<evidence type="ECO:0000313" key="6">
    <source>
        <dbReference type="EMBL" id="CAB4594111.1"/>
    </source>
</evidence>
<dbReference type="Gene3D" id="3.40.30.10">
    <property type="entry name" value="Glutaredoxin"/>
    <property type="match status" value="1"/>
</dbReference>
<name>A0A6J6PPM5_9ZZZZ</name>
<dbReference type="PANTHER" id="PTHR42852:SF6">
    <property type="entry name" value="THIOL:DISULFIDE INTERCHANGE PROTEIN DSBE"/>
    <property type="match status" value="1"/>
</dbReference>
<organism evidence="8">
    <name type="scientific">freshwater metagenome</name>
    <dbReference type="NCBI Taxonomy" id="449393"/>
    <lineage>
        <taxon>unclassified sequences</taxon>
        <taxon>metagenomes</taxon>
        <taxon>ecological metagenomes</taxon>
    </lineage>
</organism>
<dbReference type="EMBL" id="CAEZXT010000033">
    <property type="protein sequence ID" value="CAB4698044.1"/>
    <property type="molecule type" value="Genomic_DNA"/>
</dbReference>
<evidence type="ECO:0000313" key="13">
    <source>
        <dbReference type="EMBL" id="CAB5012046.1"/>
    </source>
</evidence>
<evidence type="ECO:0000256" key="4">
    <source>
        <dbReference type="ARBA" id="ARBA00023284"/>
    </source>
</evidence>
<dbReference type="InterPro" id="IPR050553">
    <property type="entry name" value="Thioredoxin_ResA/DsbE_sf"/>
</dbReference>
<dbReference type="EMBL" id="CAFBQZ010000061">
    <property type="protein sequence ID" value="CAB5073891.1"/>
    <property type="molecule type" value="Genomic_DNA"/>
</dbReference>
<evidence type="ECO:0000313" key="14">
    <source>
        <dbReference type="EMBL" id="CAB5073891.1"/>
    </source>
</evidence>
<evidence type="ECO:0000259" key="5">
    <source>
        <dbReference type="PROSITE" id="PS51352"/>
    </source>
</evidence>
<reference evidence="8" key="1">
    <citation type="submission" date="2020-05" db="EMBL/GenBank/DDBJ databases">
        <authorList>
            <person name="Chiriac C."/>
            <person name="Salcher M."/>
            <person name="Ghai R."/>
            <person name="Kavagutti S V."/>
        </authorList>
    </citation>
    <scope>NUCLEOTIDE SEQUENCE</scope>
</reference>
<dbReference type="EMBL" id="CAFBOE010000022">
    <property type="protein sequence ID" value="CAB4971335.1"/>
    <property type="molecule type" value="Genomic_DNA"/>
</dbReference>
<dbReference type="PROSITE" id="PS51257">
    <property type="entry name" value="PROKAR_LIPOPROTEIN"/>
    <property type="match status" value="1"/>
</dbReference>
<dbReference type="SUPFAM" id="SSF52833">
    <property type="entry name" value="Thioredoxin-like"/>
    <property type="match status" value="1"/>
</dbReference>
<evidence type="ECO:0000256" key="2">
    <source>
        <dbReference type="ARBA" id="ARBA00022748"/>
    </source>
</evidence>
<dbReference type="CDD" id="cd02966">
    <property type="entry name" value="TlpA_like_family"/>
    <property type="match status" value="1"/>
</dbReference>
<accession>A0A6J6PPM5</accession>
<dbReference type="EMBL" id="CAFBPG010000052">
    <property type="protein sequence ID" value="CAB5012046.1"/>
    <property type="molecule type" value="Genomic_DNA"/>
</dbReference>
<dbReference type="GO" id="GO:0030313">
    <property type="term" value="C:cell envelope"/>
    <property type="evidence" value="ECO:0007669"/>
    <property type="project" value="UniProtKB-SubCell"/>
</dbReference>
<evidence type="ECO:0000256" key="1">
    <source>
        <dbReference type="ARBA" id="ARBA00004196"/>
    </source>
</evidence>
<evidence type="ECO:0000313" key="7">
    <source>
        <dbReference type="EMBL" id="CAB4664049.1"/>
    </source>
</evidence>
<dbReference type="EMBL" id="CAFBJH010000047">
    <property type="protein sequence ID" value="CAB4850520.1"/>
    <property type="molecule type" value="Genomic_DNA"/>
</dbReference>